<organism evidence="1 2">
    <name type="scientific">Nitzschia inconspicua</name>
    <dbReference type="NCBI Taxonomy" id="303405"/>
    <lineage>
        <taxon>Eukaryota</taxon>
        <taxon>Sar</taxon>
        <taxon>Stramenopiles</taxon>
        <taxon>Ochrophyta</taxon>
        <taxon>Bacillariophyta</taxon>
        <taxon>Bacillariophyceae</taxon>
        <taxon>Bacillariophycidae</taxon>
        <taxon>Bacillariales</taxon>
        <taxon>Bacillariaceae</taxon>
        <taxon>Nitzschia</taxon>
    </lineage>
</organism>
<comment type="caution">
    <text evidence="1">The sequence shown here is derived from an EMBL/GenBank/DDBJ whole genome shotgun (WGS) entry which is preliminary data.</text>
</comment>
<dbReference type="OrthoDB" id="42030at2759"/>
<sequence length="355" mass="40348">MDSADHNGLRLHKPDGTTFDFIPSDTGLYHINSNMFGTAPKMWSLITTVKEQAAGHTKRQLDEAQQARRMQNIIMHPSDQQLSDVAIHHLRGCPVTKRLIQIASDVFGPNLGSLKGKTVHRPSKHVQPHTDPVPPSILERHRDVILATDIMFVNKIPFLLTVSCNLRFVTITDISNRQLATVEKELQKVVRLYELHGFRITSMLCDPEFEELRSVFPLLNPCSADEHVPEAERMVRTLKDRIRSVYVTLPFRHIPRLMVKRLVANAVLWWNALPAPDSVSTVHSPRYLLVGNELTYDLPPGATRENGLRVKKFENHCILYATTRCITAFLNVTSRDHLFCTNSTVFCSSNNDNNY</sequence>
<keyword evidence="2" id="KW-1185">Reference proteome</keyword>
<gene>
    <name evidence="1" type="ORF">IV203_036219</name>
</gene>
<reference evidence="1" key="2">
    <citation type="submission" date="2021-04" db="EMBL/GenBank/DDBJ databases">
        <authorList>
            <person name="Podell S."/>
        </authorList>
    </citation>
    <scope>NUCLEOTIDE SEQUENCE</scope>
    <source>
        <strain evidence="1">Hildebrandi</strain>
    </source>
</reference>
<protein>
    <submittedName>
        <fullName evidence="1">Uncharacterized protein</fullName>
    </submittedName>
</protein>
<name>A0A9K3LG16_9STRA</name>
<proteinExistence type="predicted"/>
<dbReference type="EMBL" id="JAGRRH010000013">
    <property type="protein sequence ID" value="KAG7361119.1"/>
    <property type="molecule type" value="Genomic_DNA"/>
</dbReference>
<reference evidence="1" key="1">
    <citation type="journal article" date="2021" name="Sci. Rep.">
        <title>Diploid genomic architecture of Nitzschia inconspicua, an elite biomass production diatom.</title>
        <authorList>
            <person name="Oliver A."/>
            <person name="Podell S."/>
            <person name="Pinowska A."/>
            <person name="Traller J.C."/>
            <person name="Smith S.R."/>
            <person name="McClure R."/>
            <person name="Beliaev A."/>
            <person name="Bohutskyi P."/>
            <person name="Hill E.A."/>
            <person name="Rabines A."/>
            <person name="Zheng H."/>
            <person name="Allen L.Z."/>
            <person name="Kuo A."/>
            <person name="Grigoriev I.V."/>
            <person name="Allen A.E."/>
            <person name="Hazlebeck D."/>
            <person name="Allen E.E."/>
        </authorList>
    </citation>
    <scope>NUCLEOTIDE SEQUENCE</scope>
    <source>
        <strain evidence="1">Hildebrandi</strain>
    </source>
</reference>
<dbReference type="Proteomes" id="UP000693970">
    <property type="component" value="Unassembled WGS sequence"/>
</dbReference>
<dbReference type="AlphaFoldDB" id="A0A9K3LG16"/>
<evidence type="ECO:0000313" key="2">
    <source>
        <dbReference type="Proteomes" id="UP000693970"/>
    </source>
</evidence>
<evidence type="ECO:0000313" key="1">
    <source>
        <dbReference type="EMBL" id="KAG7361119.1"/>
    </source>
</evidence>
<accession>A0A9K3LG16</accession>